<dbReference type="InterPro" id="IPR036865">
    <property type="entry name" value="CRAL-TRIO_dom_sf"/>
</dbReference>
<feature type="domain" description="CRAL-TRIO" evidence="2">
    <location>
        <begin position="4"/>
        <end position="163"/>
    </location>
</feature>
<dbReference type="STRING" id="1296120.A0A1B9GJH8"/>
<dbReference type="OrthoDB" id="75724at2759"/>
<reference evidence="3 4" key="1">
    <citation type="submission" date="2013-07" db="EMBL/GenBank/DDBJ databases">
        <title>The Genome Sequence of Cryptococcus heveanensis BCC8398.</title>
        <authorList>
            <consortium name="The Broad Institute Genome Sequencing Platform"/>
            <person name="Cuomo C."/>
            <person name="Litvintseva A."/>
            <person name="Chen Y."/>
            <person name="Heitman J."/>
            <person name="Sun S."/>
            <person name="Springer D."/>
            <person name="Dromer F."/>
            <person name="Young S.K."/>
            <person name="Zeng Q."/>
            <person name="Gargeya S."/>
            <person name="Fitzgerald M."/>
            <person name="Abouelleil A."/>
            <person name="Alvarado L."/>
            <person name="Berlin A.M."/>
            <person name="Chapman S.B."/>
            <person name="Dewar J."/>
            <person name="Goldberg J."/>
            <person name="Griggs A."/>
            <person name="Gujja S."/>
            <person name="Hansen M."/>
            <person name="Howarth C."/>
            <person name="Imamovic A."/>
            <person name="Larimer J."/>
            <person name="McCowan C."/>
            <person name="Murphy C."/>
            <person name="Pearson M."/>
            <person name="Priest M."/>
            <person name="Roberts A."/>
            <person name="Saif S."/>
            <person name="Shea T."/>
            <person name="Sykes S."/>
            <person name="Wortman J."/>
            <person name="Nusbaum C."/>
            <person name="Birren B."/>
        </authorList>
    </citation>
    <scope>NUCLEOTIDE SEQUENCE [LARGE SCALE GENOMIC DNA]</scope>
    <source>
        <strain evidence="3 4">BCC8398</strain>
    </source>
</reference>
<evidence type="ECO:0000259" key="2">
    <source>
        <dbReference type="PROSITE" id="PS50191"/>
    </source>
</evidence>
<dbReference type="Proteomes" id="UP000092666">
    <property type="component" value="Unassembled WGS sequence"/>
</dbReference>
<dbReference type="GO" id="GO:0008526">
    <property type="term" value="F:phosphatidylinositol transfer activity"/>
    <property type="evidence" value="ECO:0007669"/>
    <property type="project" value="TreeGrafter"/>
</dbReference>
<reference evidence="4" key="2">
    <citation type="submission" date="2013-12" db="EMBL/GenBank/DDBJ databases">
        <title>Evolution of pathogenesis and genome organization in the Tremellales.</title>
        <authorList>
            <person name="Cuomo C."/>
            <person name="Litvintseva A."/>
            <person name="Heitman J."/>
            <person name="Chen Y."/>
            <person name="Sun S."/>
            <person name="Springer D."/>
            <person name="Dromer F."/>
            <person name="Young S."/>
            <person name="Zeng Q."/>
            <person name="Chapman S."/>
            <person name="Gujja S."/>
            <person name="Saif S."/>
            <person name="Birren B."/>
        </authorList>
    </citation>
    <scope>NUCLEOTIDE SEQUENCE [LARGE SCALE GENOMIC DNA]</scope>
    <source>
        <strain evidence="4">BCC8398</strain>
    </source>
</reference>
<evidence type="ECO:0000313" key="3">
    <source>
        <dbReference type="EMBL" id="OCF31116.1"/>
    </source>
</evidence>
<evidence type="ECO:0000313" key="4">
    <source>
        <dbReference type="Proteomes" id="UP000092666"/>
    </source>
</evidence>
<dbReference type="PANTHER" id="PTHR45824">
    <property type="entry name" value="GH16843P"/>
    <property type="match status" value="1"/>
</dbReference>
<dbReference type="SUPFAM" id="SSF52087">
    <property type="entry name" value="CRAL/TRIO domain"/>
    <property type="match status" value="1"/>
</dbReference>
<gene>
    <name evidence="3" type="ORF">I316_07248</name>
</gene>
<accession>A0A1B9GJH8</accession>
<sequence>MAQDCAAEARTGKNIVMGFSKHNQPIIYFFPSRNSTPLEQRRVVHGIFMLERAYDLMPAGVTDTLVVFNFSGKRQGPPTSISAARQTIHILSAYYPESLGVCIFQDMPWIVKGFVNLMWPFVDPVTKQKVKIGSSEGKEVIKDGYADAGQVLREAGGDLDIPYDHDTYWPALLETSLKLRAEEETRWRALGERQVGREERLFKRAAGGADIAHVMPTVIATGSDGAESSATTSGEEHSDLD</sequence>
<dbReference type="EMBL" id="KI669513">
    <property type="protein sequence ID" value="OCF31116.1"/>
    <property type="molecule type" value="Genomic_DNA"/>
</dbReference>
<dbReference type="SMART" id="SM00516">
    <property type="entry name" value="SEC14"/>
    <property type="match status" value="1"/>
</dbReference>
<keyword evidence="4" id="KW-1185">Reference proteome</keyword>
<dbReference type="CDD" id="cd00170">
    <property type="entry name" value="SEC14"/>
    <property type="match status" value="1"/>
</dbReference>
<dbReference type="Gene3D" id="3.40.525.10">
    <property type="entry name" value="CRAL-TRIO lipid binding domain"/>
    <property type="match status" value="1"/>
</dbReference>
<feature type="region of interest" description="Disordered" evidence="1">
    <location>
        <begin position="220"/>
        <end position="241"/>
    </location>
</feature>
<protein>
    <recommendedName>
        <fullName evidence="2">CRAL-TRIO domain-containing protein</fullName>
    </recommendedName>
</protein>
<dbReference type="InterPro" id="IPR001251">
    <property type="entry name" value="CRAL-TRIO_dom"/>
</dbReference>
<proteinExistence type="predicted"/>
<dbReference type="PROSITE" id="PS50191">
    <property type="entry name" value="CRAL_TRIO"/>
    <property type="match status" value="1"/>
</dbReference>
<dbReference type="Pfam" id="PF00650">
    <property type="entry name" value="CRAL_TRIO"/>
    <property type="match status" value="1"/>
</dbReference>
<dbReference type="PANTHER" id="PTHR45824:SF29">
    <property type="entry name" value="GH16843P"/>
    <property type="match status" value="1"/>
</dbReference>
<organism evidence="3 4">
    <name type="scientific">Kwoniella heveanensis BCC8398</name>
    <dbReference type="NCBI Taxonomy" id="1296120"/>
    <lineage>
        <taxon>Eukaryota</taxon>
        <taxon>Fungi</taxon>
        <taxon>Dikarya</taxon>
        <taxon>Basidiomycota</taxon>
        <taxon>Agaricomycotina</taxon>
        <taxon>Tremellomycetes</taxon>
        <taxon>Tremellales</taxon>
        <taxon>Cryptococcaceae</taxon>
        <taxon>Kwoniella</taxon>
    </lineage>
</organism>
<evidence type="ECO:0000256" key="1">
    <source>
        <dbReference type="SAM" id="MobiDB-lite"/>
    </source>
</evidence>
<dbReference type="InterPro" id="IPR052578">
    <property type="entry name" value="PI_Transfer_CRAL-TRIO"/>
</dbReference>
<name>A0A1B9GJH8_9TREE</name>
<dbReference type="AlphaFoldDB" id="A0A1B9GJH8"/>